<dbReference type="HOGENOM" id="CLU_1119961_0_0_1"/>
<protein>
    <submittedName>
        <fullName evidence="1">Uncharacterized protein</fullName>
    </submittedName>
</protein>
<gene>
    <name evidence="1" type="ORF">EURHEDRAFT_406141</name>
</gene>
<dbReference type="Proteomes" id="UP000019804">
    <property type="component" value="Unassembled WGS sequence"/>
</dbReference>
<sequence>MVHYLCTSDGQTLHDPSSRGIAKRRIEYRRSVLAYCMEVGYGMPGLKSHPLRHMKTFADAFDVQRILVIAKEFLTNHSSCLLESEYSDFIRGELEGAMEANGDFLSSLIFCRALETSSCLTVSSKKIPSLSNENRALKIVNESLHEDKDEPNCPQKLGPVWPRFLSVSGNYESTVVRPGSAGLIGHDRSGGLSSDVEPVDTGLGFVNIRENKEVQKHSQVMWKPTHEHVAQELITVCSVTSPHFLVYV</sequence>
<evidence type="ECO:0000313" key="2">
    <source>
        <dbReference type="Proteomes" id="UP000019804"/>
    </source>
</evidence>
<reference evidence="2" key="1">
    <citation type="journal article" date="2014" name="Nat. Commun.">
        <title>Genomic adaptations of the halophilic Dead Sea filamentous fungus Eurotium rubrum.</title>
        <authorList>
            <person name="Kis-Papo T."/>
            <person name="Weig A.R."/>
            <person name="Riley R."/>
            <person name="Persoh D."/>
            <person name="Salamov A."/>
            <person name="Sun H."/>
            <person name="Lipzen A."/>
            <person name="Wasser S.P."/>
            <person name="Rambold G."/>
            <person name="Grigoriev I.V."/>
            <person name="Nevo E."/>
        </authorList>
    </citation>
    <scope>NUCLEOTIDE SEQUENCE [LARGE SCALE GENOMIC DNA]</scope>
    <source>
        <strain evidence="2">CBS 135680</strain>
    </source>
</reference>
<accession>A0A017S532</accession>
<evidence type="ECO:0000313" key="1">
    <source>
        <dbReference type="EMBL" id="EYE91295.1"/>
    </source>
</evidence>
<name>A0A017S532_ASPRC</name>
<proteinExistence type="predicted"/>
<dbReference type="OrthoDB" id="3594103at2759"/>
<organism evidence="1 2">
    <name type="scientific">Aspergillus ruber (strain CBS 135680)</name>
    <dbReference type="NCBI Taxonomy" id="1388766"/>
    <lineage>
        <taxon>Eukaryota</taxon>
        <taxon>Fungi</taxon>
        <taxon>Dikarya</taxon>
        <taxon>Ascomycota</taxon>
        <taxon>Pezizomycotina</taxon>
        <taxon>Eurotiomycetes</taxon>
        <taxon>Eurotiomycetidae</taxon>
        <taxon>Eurotiales</taxon>
        <taxon>Aspergillaceae</taxon>
        <taxon>Aspergillus</taxon>
        <taxon>Aspergillus subgen. Aspergillus</taxon>
    </lineage>
</organism>
<dbReference type="GeneID" id="63695567"/>
<dbReference type="RefSeq" id="XP_040634985.1">
    <property type="nucleotide sequence ID" value="XM_040780443.1"/>
</dbReference>
<dbReference type="EMBL" id="KK088446">
    <property type="protein sequence ID" value="EYE91295.1"/>
    <property type="molecule type" value="Genomic_DNA"/>
</dbReference>
<keyword evidence="2" id="KW-1185">Reference proteome</keyword>
<dbReference type="AlphaFoldDB" id="A0A017S532"/>